<name>A0ABT0N1Y9_9GAMM</name>
<dbReference type="InterPro" id="IPR046865">
    <property type="entry name" value="FapA_b_solenoid"/>
</dbReference>
<accession>A0ABT0N1Y9</accession>
<dbReference type="RefSeq" id="WP_249247253.1">
    <property type="nucleotide sequence ID" value="NZ_JAKIKT010000001.1"/>
</dbReference>
<dbReference type="Proteomes" id="UP001202831">
    <property type="component" value="Unassembled WGS sequence"/>
</dbReference>
<dbReference type="PANTHER" id="PTHR38032:SF1">
    <property type="entry name" value="RNA-BINDING PROTEIN KHPB N-TERMINAL DOMAIN-CONTAINING PROTEIN"/>
    <property type="match status" value="1"/>
</dbReference>
<proteinExistence type="predicted"/>
<sequence>MSHPELISLSRDKHQVIFTGTAAEYKDLSINDIELAIDKAGYGNFYPLTREIEFVIQELSRRHKSGTTSPLQHAVAEKRDAELRLDITTDLMLAQLVLTSPWGGKLTSLVDVLTLLRQHKVAKGILKTNIDALLKQCRTAPPGSVIQGLIARGVPPVHGRNAKNIRKVPLARERLIRPKEREDGTVDLRDLGKIASVAPGDILMVKRPPSQGFPGYNLIGDELPAIPGKDIDLLPGHGTCLDNEDDSVLRADMAGLPLETPNGMQVDEVLQLHDVDPANGHVDFQGSVMIRGDIKEGMKVTASGDICVQGLVQSAQLQAGGDIILNQGLMGRQHHETHSLPASLIARGQICSPFVQYANLNAGGDINITRQLLHSQVIAMGEVLVCDRIGKRGDIIGGSVRASAIKAVTLGADASTHTRIECDDHREELKQELKELEQEKQTLVVRKVRQENQLNQPGAKNDLARYQQLHKDHLFTATELNQLVKRLEELQHLLDNYFDIHNIQVRTCIYPNVELAISKATHKTNRIHGNCAVKVQHKELIFDYQCKPRFAATS</sequence>
<dbReference type="PANTHER" id="PTHR38032">
    <property type="entry name" value="POLYMERASE-RELATED"/>
    <property type="match status" value="1"/>
</dbReference>
<evidence type="ECO:0000313" key="4">
    <source>
        <dbReference type="Proteomes" id="UP001202831"/>
    </source>
</evidence>
<feature type="domain" description="Flagellar Assembly Protein A N-terminal region" evidence="2">
    <location>
        <begin position="84"/>
        <end position="261"/>
    </location>
</feature>
<dbReference type="InterPro" id="IPR046866">
    <property type="entry name" value="FapA_N"/>
</dbReference>
<protein>
    <submittedName>
        <fullName evidence="3">FapA family protein</fullName>
    </submittedName>
</protein>
<keyword evidence="4" id="KW-1185">Reference proteome</keyword>
<organism evidence="3 4">
    <name type="scientific">Shewanella corallii</name>
    <dbReference type="NCBI Taxonomy" id="560080"/>
    <lineage>
        <taxon>Bacteria</taxon>
        <taxon>Pseudomonadati</taxon>
        <taxon>Pseudomonadota</taxon>
        <taxon>Gammaproteobacteria</taxon>
        <taxon>Alteromonadales</taxon>
        <taxon>Shewanellaceae</taxon>
        <taxon>Shewanella</taxon>
    </lineage>
</organism>
<feature type="coiled-coil region" evidence="1">
    <location>
        <begin position="419"/>
        <end position="453"/>
    </location>
</feature>
<comment type="caution">
    <text evidence="3">The sequence shown here is derived from an EMBL/GenBank/DDBJ whole genome shotgun (WGS) entry which is preliminary data.</text>
</comment>
<evidence type="ECO:0000313" key="3">
    <source>
        <dbReference type="EMBL" id="MCL2912431.1"/>
    </source>
</evidence>
<evidence type="ECO:0000259" key="2">
    <source>
        <dbReference type="Pfam" id="PF20250"/>
    </source>
</evidence>
<dbReference type="EMBL" id="JAKIKT010000001">
    <property type="protein sequence ID" value="MCL2912431.1"/>
    <property type="molecule type" value="Genomic_DNA"/>
</dbReference>
<dbReference type="InterPro" id="IPR005646">
    <property type="entry name" value="FapA"/>
</dbReference>
<keyword evidence="1" id="KW-0175">Coiled coil</keyword>
<dbReference type="Pfam" id="PF03961">
    <property type="entry name" value="FapA"/>
    <property type="match status" value="1"/>
</dbReference>
<evidence type="ECO:0000256" key="1">
    <source>
        <dbReference type="SAM" id="Coils"/>
    </source>
</evidence>
<dbReference type="Pfam" id="PF20250">
    <property type="entry name" value="FapA_N"/>
    <property type="match status" value="1"/>
</dbReference>
<gene>
    <name evidence="3" type="ORF">L2725_01310</name>
</gene>
<reference evidence="3 4" key="1">
    <citation type="submission" date="2022-01" db="EMBL/GenBank/DDBJ databases">
        <title>Whole genome-based taxonomy of the Shewanellaceae.</title>
        <authorList>
            <person name="Martin-Rodriguez A.J."/>
        </authorList>
    </citation>
    <scope>NUCLEOTIDE SEQUENCE [LARGE SCALE GENOMIC DNA]</scope>
    <source>
        <strain evidence="3 4">DSM 21332</strain>
    </source>
</reference>